<evidence type="ECO:0000313" key="9">
    <source>
        <dbReference type="Proteomes" id="UP000027981"/>
    </source>
</evidence>
<dbReference type="Pfam" id="PF03553">
    <property type="entry name" value="Na_H_antiporter"/>
    <property type="match status" value="1"/>
</dbReference>
<dbReference type="RefSeq" id="WP_048164279.1">
    <property type="nucleotide sequence ID" value="NZ_CP006019.1"/>
</dbReference>
<feature type="transmembrane region" description="Helical" evidence="6">
    <location>
        <begin position="75"/>
        <end position="94"/>
    </location>
</feature>
<feature type="transmembrane region" description="Helical" evidence="6">
    <location>
        <begin position="389"/>
        <end position="413"/>
    </location>
</feature>
<gene>
    <name evidence="8" type="ORF">PAP_01555</name>
</gene>
<dbReference type="OrthoDB" id="76879at2157"/>
<evidence type="ECO:0000256" key="6">
    <source>
        <dbReference type="SAM" id="Phobius"/>
    </source>
</evidence>
<evidence type="ECO:0000256" key="5">
    <source>
        <dbReference type="ARBA" id="ARBA00023136"/>
    </source>
</evidence>
<keyword evidence="3 6" id="KW-0812">Transmembrane</keyword>
<feature type="transmembrane region" description="Helical" evidence="6">
    <location>
        <begin position="503"/>
        <end position="520"/>
    </location>
</feature>
<dbReference type="PANTHER" id="PTHR43478:SF1">
    <property type="entry name" value="NA+_H+ ANTIPORTER NHAC-LIKE C-TERMINAL DOMAIN-CONTAINING PROTEIN"/>
    <property type="match status" value="1"/>
</dbReference>
<dbReference type="GO" id="GO:0005886">
    <property type="term" value="C:plasma membrane"/>
    <property type="evidence" value="ECO:0007669"/>
    <property type="project" value="UniProtKB-SubCell"/>
</dbReference>
<keyword evidence="5 6" id="KW-0472">Membrane</keyword>
<evidence type="ECO:0000259" key="7">
    <source>
        <dbReference type="Pfam" id="PF03553"/>
    </source>
</evidence>
<feature type="transmembrane region" description="Helical" evidence="6">
    <location>
        <begin position="209"/>
        <end position="229"/>
    </location>
</feature>
<proteinExistence type="predicted"/>
<dbReference type="EMBL" id="CP006019">
    <property type="protein sequence ID" value="AIF68751.1"/>
    <property type="molecule type" value="Genomic_DNA"/>
</dbReference>
<keyword evidence="4 6" id="KW-1133">Transmembrane helix</keyword>
<feature type="transmembrane region" description="Helical" evidence="6">
    <location>
        <begin position="269"/>
        <end position="291"/>
    </location>
</feature>
<keyword evidence="2" id="KW-1003">Cell membrane</keyword>
<evidence type="ECO:0000256" key="3">
    <source>
        <dbReference type="ARBA" id="ARBA00022692"/>
    </source>
</evidence>
<keyword evidence="9" id="KW-1185">Reference proteome</keyword>
<feature type="transmembrane region" description="Helical" evidence="6">
    <location>
        <begin position="352"/>
        <end position="369"/>
    </location>
</feature>
<dbReference type="KEGG" id="ppac:PAP_01555"/>
<dbReference type="AlphaFoldDB" id="A0A075LRL4"/>
<organism evidence="8 9">
    <name type="scientific">Palaeococcus pacificus DY20341</name>
    <dbReference type="NCBI Taxonomy" id="1343739"/>
    <lineage>
        <taxon>Archaea</taxon>
        <taxon>Methanobacteriati</taxon>
        <taxon>Methanobacteriota</taxon>
        <taxon>Thermococci</taxon>
        <taxon>Thermococcales</taxon>
        <taxon>Thermococcaceae</taxon>
        <taxon>Palaeococcus</taxon>
    </lineage>
</organism>
<sequence>MSDFGALSLLPPLVAIGLAILTKRVLFALFFGVWVGGLLVAGGNPIGATTQTLKWIVFNIASAWEENGQIMTDLWNTRILLFDALIGAGVALIYKAGGMNAIAKAVTKKIKTSRAASIMAAIFGTIIFFDDYTNTIIVGNTMRPITDRARVSREFLAYADDSTAAPVAVLAVVSTWIGYELGLLKDAIASIGGNISAYSAWFASWPYRFYPILAVLLVYIVAITNRHYGPMLKAEYRARKEGKVIGDGAHPMMTTETDVGMPIEGKESVWVFILPVLALVAVTFLGLWITGGGSATYVEGGIQEVLSNADSTWALVWGSFAMVVVAMALVIGMKIMDLKDVEETVVSGMKQMHFAMMILILAWSIKSASDAVGTAEYVVRVASKVLTPGLVPFVIFIIAAFISFTTGTSWGTFAIMMPIAVPLAYELSGSFGPVVYASIASVFAGGVFGDHCSPISDTTIMSSMFSGCDHMDHVSTQVPYALTAAIVGALMLLLFAVGLTSGWILLIMAIPLLIGIHYLLSEWYGRKEGIPHGKVPIYVVESEWRAKGGAVPRGVALTEE</sequence>
<protein>
    <submittedName>
        <fullName evidence="8">Sodium:proton antiporter</fullName>
    </submittedName>
</protein>
<accession>A0A075LRL4</accession>
<dbReference type="GeneID" id="24841444"/>
<evidence type="ECO:0000313" key="8">
    <source>
        <dbReference type="EMBL" id="AIF68751.1"/>
    </source>
</evidence>
<evidence type="ECO:0000256" key="4">
    <source>
        <dbReference type="ARBA" id="ARBA00022989"/>
    </source>
</evidence>
<feature type="domain" description="Na+/H+ antiporter NhaC-like C-terminal" evidence="7">
    <location>
        <begin position="167"/>
        <end position="496"/>
    </location>
</feature>
<reference evidence="9" key="1">
    <citation type="submission" date="2013-06" db="EMBL/GenBank/DDBJ databases">
        <title>Complete Genome Sequence of Hyperthermophilic Palaeococcus pacificus DY20341T, Isolated from a Deep-Sea Hydrothermal Sediments.</title>
        <authorList>
            <person name="Zeng X."/>
            <person name="Shao Z."/>
        </authorList>
    </citation>
    <scope>NUCLEOTIDE SEQUENCE [LARGE SCALE GENOMIC DNA]</scope>
    <source>
        <strain evidence="9">DY20341</strain>
    </source>
</reference>
<reference evidence="8 9" key="2">
    <citation type="journal article" date="2015" name="Genome Announc.">
        <title>Complete Genome Sequence of Hyperthermophilic Piezophilic Archaeon Palaeococcus pacificus DY20341T, Isolated from Deep-Sea Hydrothermal Sediments.</title>
        <authorList>
            <person name="Zeng X."/>
            <person name="Jebbar M."/>
            <person name="Shao Z."/>
        </authorList>
    </citation>
    <scope>NUCLEOTIDE SEQUENCE [LARGE SCALE GENOMIC DNA]</scope>
    <source>
        <strain evidence="8 9">DY20341</strain>
    </source>
</reference>
<evidence type="ECO:0000256" key="1">
    <source>
        <dbReference type="ARBA" id="ARBA00004651"/>
    </source>
</evidence>
<feature type="transmembrane region" description="Helical" evidence="6">
    <location>
        <begin position="311"/>
        <end position="331"/>
    </location>
</feature>
<feature type="transmembrane region" description="Helical" evidence="6">
    <location>
        <begin position="478"/>
        <end position="497"/>
    </location>
</feature>
<dbReference type="InterPro" id="IPR018461">
    <property type="entry name" value="Na/H_Antiport_NhaC-like_C"/>
</dbReference>
<evidence type="ECO:0000256" key="2">
    <source>
        <dbReference type="ARBA" id="ARBA00022475"/>
    </source>
</evidence>
<dbReference type="PANTHER" id="PTHR43478">
    <property type="entry name" value="NA+/H+ ANTIPORTER-RELATED"/>
    <property type="match status" value="1"/>
</dbReference>
<dbReference type="STRING" id="1343739.PAP_01555"/>
<dbReference type="Proteomes" id="UP000027981">
    <property type="component" value="Chromosome"/>
</dbReference>
<dbReference type="eggNOG" id="arCOG02009">
    <property type="taxonomic scope" value="Archaea"/>
</dbReference>
<dbReference type="HOGENOM" id="CLU_018751_2_0_2"/>
<name>A0A075LRL4_9EURY</name>
<comment type="subcellular location">
    <subcellularLocation>
        <location evidence="1">Cell membrane</location>
        <topology evidence="1">Multi-pass membrane protein</topology>
    </subcellularLocation>
</comment>
<feature type="transmembrane region" description="Helical" evidence="6">
    <location>
        <begin position="115"/>
        <end position="133"/>
    </location>
</feature>